<keyword evidence="1" id="KW-0472">Membrane</keyword>
<name>A0A1I2ZJD2_9SPHI</name>
<dbReference type="STRING" id="414048.SAMN04489864_11058"/>
<keyword evidence="1" id="KW-1133">Transmembrane helix</keyword>
<evidence type="ECO:0000256" key="1">
    <source>
        <dbReference type="SAM" id="Phobius"/>
    </source>
</evidence>
<evidence type="ECO:0000313" key="3">
    <source>
        <dbReference type="Proteomes" id="UP000199666"/>
    </source>
</evidence>
<accession>A0A1I2ZJD2</accession>
<feature type="transmembrane region" description="Helical" evidence="1">
    <location>
        <begin position="7"/>
        <end position="27"/>
    </location>
</feature>
<evidence type="ECO:0000313" key="2">
    <source>
        <dbReference type="EMBL" id="SFH37696.1"/>
    </source>
</evidence>
<dbReference type="AlphaFoldDB" id="A0A1I2ZJD2"/>
<protein>
    <recommendedName>
        <fullName evidence="4">TolB-like 6-blade propeller-like</fullName>
    </recommendedName>
</protein>
<dbReference type="RefSeq" id="WP_090996449.1">
    <property type="nucleotide sequence ID" value="NZ_FOPP01000010.1"/>
</dbReference>
<keyword evidence="1" id="KW-0812">Transmembrane</keyword>
<dbReference type="EMBL" id="FOPP01000010">
    <property type="protein sequence ID" value="SFH37696.1"/>
    <property type="molecule type" value="Genomic_DNA"/>
</dbReference>
<organism evidence="2 3">
    <name type="scientific">Pedobacter insulae</name>
    <dbReference type="NCBI Taxonomy" id="414048"/>
    <lineage>
        <taxon>Bacteria</taxon>
        <taxon>Pseudomonadati</taxon>
        <taxon>Bacteroidota</taxon>
        <taxon>Sphingobacteriia</taxon>
        <taxon>Sphingobacteriales</taxon>
        <taxon>Sphingobacteriaceae</taxon>
        <taxon>Pedobacter</taxon>
    </lineage>
</organism>
<dbReference type="OrthoDB" id="673785at2"/>
<sequence>MKKKLSIILIIAVVILVITSIFLYNVVDKRHNGFSRSIIKLDSKLDTIIDVANKNYFFHEDQNDDRIILKTFKKCNQLLEIRRLDGILSVRNIEVLPAYNLNTRFSNCTIADSVIFLTNSAGEVLRIKPNGVSEYFKVPGLIFDQSHAISPQTIIVRAIKKYGQIKQREICRIELVTSAVVTASLTLPKQVDGYFCTDGWMRYNKESSSLLYMFYYRGEVLKMDTNLSKISVIKTIDTISTARIITQIHQKHTSQGITEKHTSMRTSRSSVNYFFAMDKNKLFILSALKAENEPLQFIRKKQFIDVYDIKAGKYLYSFSLPFYKGFKIRDFSIDNRKLNALYGNYLISYDIKESQW</sequence>
<gene>
    <name evidence="2" type="ORF">SAMN04489864_11058</name>
</gene>
<reference evidence="2 3" key="1">
    <citation type="submission" date="2016-10" db="EMBL/GenBank/DDBJ databases">
        <authorList>
            <person name="de Groot N.N."/>
        </authorList>
    </citation>
    <scope>NUCLEOTIDE SEQUENCE [LARGE SCALE GENOMIC DNA]</scope>
    <source>
        <strain evidence="2 3">DSM 18684</strain>
    </source>
</reference>
<dbReference type="Proteomes" id="UP000199666">
    <property type="component" value="Unassembled WGS sequence"/>
</dbReference>
<proteinExistence type="predicted"/>
<evidence type="ECO:0008006" key="4">
    <source>
        <dbReference type="Google" id="ProtNLM"/>
    </source>
</evidence>
<keyword evidence="3" id="KW-1185">Reference proteome</keyword>